<dbReference type="EMBL" id="QOCI01000008">
    <property type="protein sequence ID" value="RRR18228.1"/>
    <property type="molecule type" value="Genomic_DNA"/>
</dbReference>
<accession>A0A426SJ67</accession>
<reference evidence="8 9" key="1">
    <citation type="submission" date="2018-07" db="EMBL/GenBank/DDBJ databases">
        <title>Brachybacteriurn paraconglorneratum KCTC 9916.</title>
        <authorList>
            <person name="Li Y."/>
        </authorList>
    </citation>
    <scope>NUCLEOTIDE SEQUENCE [LARGE SCALE GENOMIC DNA]</scope>
    <source>
        <strain evidence="8 9">KCTC 9916</strain>
    </source>
</reference>
<evidence type="ECO:0000313" key="9">
    <source>
        <dbReference type="Proteomes" id="UP000274327"/>
    </source>
</evidence>
<keyword evidence="6 7" id="KW-0472">Membrane</keyword>
<keyword evidence="4 7" id="KW-0812">Transmembrane</keyword>
<protein>
    <submittedName>
        <fullName evidence="8">Na+/H+ antiporter subunit E</fullName>
    </submittedName>
</protein>
<proteinExistence type="inferred from homology"/>
<keyword evidence="5 7" id="KW-1133">Transmembrane helix</keyword>
<dbReference type="AlphaFoldDB" id="A0A426SJ67"/>
<dbReference type="NCBIfam" id="NF006521">
    <property type="entry name" value="PRK08965.1-5"/>
    <property type="match status" value="1"/>
</dbReference>
<name>A0A426SJ67_9MICO</name>
<dbReference type="InterPro" id="IPR002758">
    <property type="entry name" value="Cation_antiport_E"/>
</dbReference>
<evidence type="ECO:0000256" key="5">
    <source>
        <dbReference type="ARBA" id="ARBA00022989"/>
    </source>
</evidence>
<evidence type="ECO:0000256" key="7">
    <source>
        <dbReference type="SAM" id="Phobius"/>
    </source>
</evidence>
<dbReference type="GO" id="GO:0008324">
    <property type="term" value="F:monoatomic cation transmembrane transporter activity"/>
    <property type="evidence" value="ECO:0007669"/>
    <property type="project" value="InterPro"/>
</dbReference>
<feature type="transmembrane region" description="Helical" evidence="7">
    <location>
        <begin position="108"/>
        <end position="127"/>
    </location>
</feature>
<evidence type="ECO:0000256" key="3">
    <source>
        <dbReference type="ARBA" id="ARBA00022475"/>
    </source>
</evidence>
<sequence>MISRRIRDLRRSWLWVLTAVALWCLLWGGVDLKNVLGGALVAVLVFVLFPMPPTGHELTLRPVRFTLFVLRFLSDCAISAVQVGWFAVRPGPQPPSSVIAVQMASRSDFFLTFTGVLCTLIPGSVVVEAQRATGTLFLHTFNAGTPEAVEKARESVRAQEERLLWAVGRREILEEAGLR</sequence>
<feature type="transmembrane region" description="Helical" evidence="7">
    <location>
        <begin position="65"/>
        <end position="88"/>
    </location>
</feature>
<evidence type="ECO:0000256" key="2">
    <source>
        <dbReference type="ARBA" id="ARBA00006228"/>
    </source>
</evidence>
<dbReference type="Pfam" id="PF01899">
    <property type="entry name" value="MNHE"/>
    <property type="match status" value="1"/>
</dbReference>
<evidence type="ECO:0000256" key="4">
    <source>
        <dbReference type="ARBA" id="ARBA00022692"/>
    </source>
</evidence>
<organism evidence="8 9">
    <name type="scientific">Brachybacterium paraconglomeratum</name>
    <dbReference type="NCBI Taxonomy" id="173362"/>
    <lineage>
        <taxon>Bacteria</taxon>
        <taxon>Bacillati</taxon>
        <taxon>Actinomycetota</taxon>
        <taxon>Actinomycetes</taxon>
        <taxon>Micrococcales</taxon>
        <taxon>Dermabacteraceae</taxon>
        <taxon>Brachybacterium</taxon>
    </lineage>
</organism>
<dbReference type="PANTHER" id="PTHR34584">
    <property type="entry name" value="NA(+)/H(+) ANTIPORTER SUBUNIT E1"/>
    <property type="match status" value="1"/>
</dbReference>
<comment type="caution">
    <text evidence="8">The sequence shown here is derived from an EMBL/GenBank/DDBJ whole genome shotgun (WGS) entry which is preliminary data.</text>
</comment>
<dbReference type="Proteomes" id="UP000274327">
    <property type="component" value="Unassembled WGS sequence"/>
</dbReference>
<dbReference type="RefSeq" id="WP_126987481.1">
    <property type="nucleotide sequence ID" value="NZ_JALXWX010000046.1"/>
</dbReference>
<keyword evidence="9" id="KW-1185">Reference proteome</keyword>
<comment type="subcellular location">
    <subcellularLocation>
        <location evidence="1">Cell membrane</location>
        <topology evidence="1">Multi-pass membrane protein</topology>
    </subcellularLocation>
</comment>
<dbReference type="GeneID" id="78121510"/>
<keyword evidence="3" id="KW-1003">Cell membrane</keyword>
<evidence type="ECO:0000256" key="1">
    <source>
        <dbReference type="ARBA" id="ARBA00004651"/>
    </source>
</evidence>
<dbReference type="GO" id="GO:0005886">
    <property type="term" value="C:plasma membrane"/>
    <property type="evidence" value="ECO:0007669"/>
    <property type="project" value="UniProtKB-SubCell"/>
</dbReference>
<gene>
    <name evidence="8" type="ORF">DS079_10795</name>
</gene>
<dbReference type="PANTHER" id="PTHR34584:SF1">
    <property type="entry name" value="NA(+)_H(+) ANTIPORTER SUBUNIT E1"/>
    <property type="match status" value="1"/>
</dbReference>
<evidence type="ECO:0000256" key="6">
    <source>
        <dbReference type="ARBA" id="ARBA00023136"/>
    </source>
</evidence>
<feature type="transmembrane region" description="Helical" evidence="7">
    <location>
        <begin position="35"/>
        <end position="53"/>
    </location>
</feature>
<evidence type="ECO:0000313" key="8">
    <source>
        <dbReference type="EMBL" id="RRR18228.1"/>
    </source>
</evidence>
<comment type="similarity">
    <text evidence="2">Belongs to the CPA3 antiporters (TC 2.A.63) subunit E family.</text>
</comment>
<feature type="transmembrane region" description="Helical" evidence="7">
    <location>
        <begin position="12"/>
        <end position="29"/>
    </location>
</feature>